<dbReference type="Pfam" id="PF00078">
    <property type="entry name" value="RVT_1"/>
    <property type="match status" value="1"/>
</dbReference>
<gene>
    <name evidence="2" type="ORF">NZD89_18020</name>
</gene>
<evidence type="ECO:0000313" key="2">
    <source>
        <dbReference type="EMBL" id="WAH40260.1"/>
    </source>
</evidence>
<name>A0ABY6ZBK0_9BACL</name>
<dbReference type="EMBL" id="CP104067">
    <property type="protein sequence ID" value="WAH40260.1"/>
    <property type="molecule type" value="Genomic_DNA"/>
</dbReference>
<feature type="domain" description="Reverse transcriptase" evidence="1">
    <location>
        <begin position="1"/>
        <end position="112"/>
    </location>
</feature>
<proteinExistence type="predicted"/>
<evidence type="ECO:0000313" key="3">
    <source>
        <dbReference type="Proteomes" id="UP001164761"/>
    </source>
</evidence>
<sequence length="345" mass="40432">MTPRTDICAQYKGSTARRYLISASSEYCSAWNRNRAAGSVPEEVWIRRKHSGFNIITYADDFIVTCKTKEQAEQFIPVIAEWLAEHVGVELSLEKTHVTPIDDGFDFLGFNVRKYRGTLLIKPSKDSKLSVLRKVKEILNSNKSTTVSTIIRLLNPVIKGWSNYYSTQVSKKVFSYCDHKICEMLWHWAKRRHPKKASQWGYQKYFVRRHKSWLFGNDKQTLALMSELRIIRHTKIQGKRSPYRPSDAEYFETRRMQLTLKRLNDFQKKVVLKTNGKCILCGCAISAEHFRRWRINGENNISFNQIIPEHEETIDTAENVFVTHRWCYDKHSASNDYRSDNCRMA</sequence>
<organism evidence="2 3">
    <name type="scientific">Alicyclobacillus fastidiosus</name>
    <dbReference type="NCBI Taxonomy" id="392011"/>
    <lineage>
        <taxon>Bacteria</taxon>
        <taxon>Bacillati</taxon>
        <taxon>Bacillota</taxon>
        <taxon>Bacilli</taxon>
        <taxon>Bacillales</taxon>
        <taxon>Alicyclobacillaceae</taxon>
        <taxon>Alicyclobacillus</taxon>
    </lineage>
</organism>
<dbReference type="Pfam" id="PF08388">
    <property type="entry name" value="GIIM"/>
    <property type="match status" value="1"/>
</dbReference>
<dbReference type="RefSeq" id="WP_268004157.1">
    <property type="nucleotide sequence ID" value="NZ_BSUT01000001.1"/>
</dbReference>
<dbReference type="InterPro" id="IPR051083">
    <property type="entry name" value="GrpII_Intron_Splice-Mob/Def"/>
</dbReference>
<dbReference type="Proteomes" id="UP001164761">
    <property type="component" value="Chromosome"/>
</dbReference>
<dbReference type="PROSITE" id="PS50878">
    <property type="entry name" value="RT_POL"/>
    <property type="match status" value="1"/>
</dbReference>
<dbReference type="InterPro" id="IPR043502">
    <property type="entry name" value="DNA/RNA_pol_sf"/>
</dbReference>
<dbReference type="GO" id="GO:0003964">
    <property type="term" value="F:RNA-directed DNA polymerase activity"/>
    <property type="evidence" value="ECO:0007669"/>
    <property type="project" value="UniProtKB-KW"/>
</dbReference>
<accession>A0ABY6ZBK0</accession>
<dbReference type="InterPro" id="IPR000477">
    <property type="entry name" value="RT_dom"/>
</dbReference>
<dbReference type="InterPro" id="IPR013597">
    <property type="entry name" value="Mat_intron_G2"/>
</dbReference>
<keyword evidence="2" id="KW-0548">Nucleotidyltransferase</keyword>
<protein>
    <submittedName>
        <fullName evidence="2">Reverse transcriptase domain-containing protein</fullName>
    </submittedName>
</protein>
<keyword evidence="2" id="KW-0808">Transferase</keyword>
<dbReference type="SUPFAM" id="SSF56672">
    <property type="entry name" value="DNA/RNA polymerases"/>
    <property type="match status" value="1"/>
</dbReference>
<dbReference type="PANTHER" id="PTHR34047">
    <property type="entry name" value="NUCLEAR INTRON MATURASE 1, MITOCHONDRIAL-RELATED"/>
    <property type="match status" value="1"/>
</dbReference>
<reference evidence="2" key="1">
    <citation type="submission" date="2022-08" db="EMBL/GenBank/DDBJ databases">
        <title>Alicyclobacillus fastidiosus DSM 17978, complete genome.</title>
        <authorList>
            <person name="Wang Q."/>
            <person name="Cai R."/>
            <person name="Wang Z."/>
        </authorList>
    </citation>
    <scope>NUCLEOTIDE SEQUENCE</scope>
    <source>
        <strain evidence="2">DSM 17978</strain>
    </source>
</reference>
<dbReference type="PANTHER" id="PTHR34047:SF10">
    <property type="entry name" value="GROUP II INTRON-ASSOCIATED OPEN READING FRAME"/>
    <property type="match status" value="1"/>
</dbReference>
<keyword evidence="2" id="KW-0695">RNA-directed DNA polymerase</keyword>
<keyword evidence="3" id="KW-1185">Reference proteome</keyword>
<evidence type="ECO:0000259" key="1">
    <source>
        <dbReference type="PROSITE" id="PS50878"/>
    </source>
</evidence>